<dbReference type="OrthoDB" id="9979036at2"/>
<keyword evidence="2" id="KW-1185">Reference proteome</keyword>
<comment type="caution">
    <text evidence="1">The sequence shown here is derived from an EMBL/GenBank/DDBJ whole genome shotgun (WGS) entry which is preliminary data.</text>
</comment>
<name>A0A4U1JE59_9BACT</name>
<dbReference type="Proteomes" id="UP000309215">
    <property type="component" value="Unassembled WGS sequence"/>
</dbReference>
<protein>
    <submittedName>
        <fullName evidence="1">Uncharacterized protein</fullName>
    </submittedName>
</protein>
<proteinExistence type="predicted"/>
<reference evidence="1 2" key="1">
    <citation type="submission" date="2019-04" db="EMBL/GenBank/DDBJ databases">
        <authorList>
            <person name="Li Y."/>
            <person name="Wang J."/>
        </authorList>
    </citation>
    <scope>NUCLEOTIDE SEQUENCE [LARGE SCALE GENOMIC DNA]</scope>
    <source>
        <strain evidence="1 2">DSM 14668</strain>
    </source>
</reference>
<dbReference type="AlphaFoldDB" id="A0A4U1JE59"/>
<gene>
    <name evidence="1" type="ORF">E8A74_14230</name>
</gene>
<evidence type="ECO:0000313" key="1">
    <source>
        <dbReference type="EMBL" id="TKD08938.1"/>
    </source>
</evidence>
<organism evidence="1 2">
    <name type="scientific">Polyangium fumosum</name>
    <dbReference type="NCBI Taxonomy" id="889272"/>
    <lineage>
        <taxon>Bacteria</taxon>
        <taxon>Pseudomonadati</taxon>
        <taxon>Myxococcota</taxon>
        <taxon>Polyangia</taxon>
        <taxon>Polyangiales</taxon>
        <taxon>Polyangiaceae</taxon>
        <taxon>Polyangium</taxon>
    </lineage>
</organism>
<accession>A0A4U1JE59</accession>
<dbReference type="EMBL" id="SSMQ01000012">
    <property type="protein sequence ID" value="TKD08938.1"/>
    <property type="molecule type" value="Genomic_DNA"/>
</dbReference>
<dbReference type="RefSeq" id="WP_136929535.1">
    <property type="nucleotide sequence ID" value="NZ_SSMQ01000012.1"/>
</dbReference>
<sequence>MGSLSQEQPTSVPAAPPQARSVIVKLDPDILAAVLDVDRTLIQLSLQQSPWDRLRSASRMMQTLARIRDAAASQRG</sequence>
<evidence type="ECO:0000313" key="2">
    <source>
        <dbReference type="Proteomes" id="UP000309215"/>
    </source>
</evidence>